<dbReference type="EMBL" id="JAUJYO010000017">
    <property type="protein sequence ID" value="KAK1292474.1"/>
    <property type="molecule type" value="Genomic_DNA"/>
</dbReference>
<keyword evidence="3" id="KW-1185">Reference proteome</keyword>
<reference evidence="2" key="1">
    <citation type="journal article" date="2023" name="Nat. Commun.">
        <title>Diploid and tetraploid genomes of Acorus and the evolution of monocots.</title>
        <authorList>
            <person name="Ma L."/>
            <person name="Liu K.W."/>
            <person name="Li Z."/>
            <person name="Hsiao Y.Y."/>
            <person name="Qi Y."/>
            <person name="Fu T."/>
            <person name="Tang G.D."/>
            <person name="Zhang D."/>
            <person name="Sun W.H."/>
            <person name="Liu D.K."/>
            <person name="Li Y."/>
            <person name="Chen G.Z."/>
            <person name="Liu X.D."/>
            <person name="Liao X.Y."/>
            <person name="Jiang Y.T."/>
            <person name="Yu X."/>
            <person name="Hao Y."/>
            <person name="Huang J."/>
            <person name="Zhao X.W."/>
            <person name="Ke S."/>
            <person name="Chen Y.Y."/>
            <person name="Wu W.L."/>
            <person name="Hsu J.L."/>
            <person name="Lin Y.F."/>
            <person name="Huang M.D."/>
            <person name="Li C.Y."/>
            <person name="Huang L."/>
            <person name="Wang Z.W."/>
            <person name="Zhao X."/>
            <person name="Zhong W.Y."/>
            <person name="Peng D.H."/>
            <person name="Ahmad S."/>
            <person name="Lan S."/>
            <person name="Zhang J.S."/>
            <person name="Tsai W.C."/>
            <person name="Van de Peer Y."/>
            <person name="Liu Z.J."/>
        </authorList>
    </citation>
    <scope>NUCLEOTIDE SEQUENCE</scope>
    <source>
        <strain evidence="2">CP</strain>
    </source>
</reference>
<evidence type="ECO:0000313" key="2">
    <source>
        <dbReference type="EMBL" id="KAK1292474.1"/>
    </source>
</evidence>
<dbReference type="Proteomes" id="UP001180020">
    <property type="component" value="Unassembled WGS sequence"/>
</dbReference>
<dbReference type="AlphaFoldDB" id="A0AAV9CVJ9"/>
<feature type="region of interest" description="Disordered" evidence="1">
    <location>
        <begin position="1"/>
        <end position="23"/>
    </location>
</feature>
<accession>A0AAV9CVJ9</accession>
<evidence type="ECO:0008006" key="4">
    <source>
        <dbReference type="Google" id="ProtNLM"/>
    </source>
</evidence>
<gene>
    <name evidence="2" type="ORF">QJS10_CPB17g02160</name>
</gene>
<feature type="compositionally biased region" description="Low complexity" evidence="1">
    <location>
        <begin position="1"/>
        <end position="14"/>
    </location>
</feature>
<dbReference type="PANTHER" id="PTHR33132">
    <property type="entry name" value="OSJNBB0118P14.9 PROTEIN"/>
    <property type="match status" value="1"/>
</dbReference>
<reference evidence="2" key="2">
    <citation type="submission" date="2023-06" db="EMBL/GenBank/DDBJ databases">
        <authorList>
            <person name="Ma L."/>
            <person name="Liu K.-W."/>
            <person name="Li Z."/>
            <person name="Hsiao Y.-Y."/>
            <person name="Qi Y."/>
            <person name="Fu T."/>
            <person name="Tang G."/>
            <person name="Zhang D."/>
            <person name="Sun W.-H."/>
            <person name="Liu D.-K."/>
            <person name="Li Y."/>
            <person name="Chen G.-Z."/>
            <person name="Liu X.-D."/>
            <person name="Liao X.-Y."/>
            <person name="Jiang Y.-T."/>
            <person name="Yu X."/>
            <person name="Hao Y."/>
            <person name="Huang J."/>
            <person name="Zhao X.-W."/>
            <person name="Ke S."/>
            <person name="Chen Y.-Y."/>
            <person name="Wu W.-L."/>
            <person name="Hsu J.-L."/>
            <person name="Lin Y.-F."/>
            <person name="Huang M.-D."/>
            <person name="Li C.-Y."/>
            <person name="Huang L."/>
            <person name="Wang Z.-W."/>
            <person name="Zhao X."/>
            <person name="Zhong W.-Y."/>
            <person name="Peng D.-H."/>
            <person name="Ahmad S."/>
            <person name="Lan S."/>
            <person name="Zhang J.-S."/>
            <person name="Tsai W.-C."/>
            <person name="Van De Peer Y."/>
            <person name="Liu Z.-J."/>
        </authorList>
    </citation>
    <scope>NUCLEOTIDE SEQUENCE</scope>
    <source>
        <strain evidence="2">CP</strain>
        <tissue evidence="2">Leaves</tissue>
    </source>
</reference>
<sequence length="113" mass="12559">MASTAKFSSSSCSKKTQRPPTQACLCSPTTHPGSFRCSLHRTTTQYRKFTARSSSGQVVRDQVTIGEGSRLLKSFLMQMISPSKQNLCRRKDFQPKPTRFSLMNGSGHEVTVL</sequence>
<evidence type="ECO:0000313" key="3">
    <source>
        <dbReference type="Proteomes" id="UP001180020"/>
    </source>
</evidence>
<organism evidence="2 3">
    <name type="scientific">Acorus calamus</name>
    <name type="common">Sweet flag</name>
    <dbReference type="NCBI Taxonomy" id="4465"/>
    <lineage>
        <taxon>Eukaryota</taxon>
        <taxon>Viridiplantae</taxon>
        <taxon>Streptophyta</taxon>
        <taxon>Embryophyta</taxon>
        <taxon>Tracheophyta</taxon>
        <taxon>Spermatophyta</taxon>
        <taxon>Magnoliopsida</taxon>
        <taxon>Liliopsida</taxon>
        <taxon>Acoraceae</taxon>
        <taxon>Acorus</taxon>
    </lineage>
</organism>
<comment type="caution">
    <text evidence="2">The sequence shown here is derived from an EMBL/GenBank/DDBJ whole genome shotgun (WGS) entry which is preliminary data.</text>
</comment>
<proteinExistence type="predicted"/>
<protein>
    <recommendedName>
        <fullName evidence="4">Serine-rich protein-like protein</fullName>
    </recommendedName>
</protein>
<evidence type="ECO:0000256" key="1">
    <source>
        <dbReference type="SAM" id="MobiDB-lite"/>
    </source>
</evidence>
<dbReference type="PANTHER" id="PTHR33132:SF142">
    <property type="entry name" value="SERINE-RICH PROTEIN-LIKE PROTEIN"/>
    <property type="match status" value="1"/>
</dbReference>
<name>A0AAV9CVJ9_ACOCL</name>